<keyword evidence="1" id="KW-0812">Transmembrane</keyword>
<feature type="transmembrane region" description="Helical" evidence="1">
    <location>
        <begin position="22"/>
        <end position="42"/>
    </location>
</feature>
<evidence type="ECO:0000256" key="1">
    <source>
        <dbReference type="SAM" id="Phobius"/>
    </source>
</evidence>
<keyword evidence="1" id="KW-0472">Membrane</keyword>
<proteinExistence type="predicted"/>
<evidence type="ECO:0008006" key="4">
    <source>
        <dbReference type="Google" id="ProtNLM"/>
    </source>
</evidence>
<dbReference type="InterPro" id="IPR019423">
    <property type="entry name" value="7TM_GPCR_serpentine_rcpt_Srj"/>
</dbReference>
<organism evidence="2 3">
    <name type="scientific">Pristionchus entomophagus</name>
    <dbReference type="NCBI Taxonomy" id="358040"/>
    <lineage>
        <taxon>Eukaryota</taxon>
        <taxon>Metazoa</taxon>
        <taxon>Ecdysozoa</taxon>
        <taxon>Nematoda</taxon>
        <taxon>Chromadorea</taxon>
        <taxon>Rhabditida</taxon>
        <taxon>Rhabditina</taxon>
        <taxon>Diplogasteromorpha</taxon>
        <taxon>Diplogasteroidea</taxon>
        <taxon>Neodiplogasteridae</taxon>
        <taxon>Pristionchus</taxon>
    </lineage>
</organism>
<sequence length="228" mass="25906">MIGGGYEDVYSNPVINEIVMPLQHSIVGGSLLVNGLILTLILRQHGKAVGTYRYLLACFAINDIVYTILHYVTFPVPETFPNVFIIRGHGPSFSIFWLSMYMGNYATGFPLLVSHFLYRLMALKWPQVLDHFFKLLPIALVVTFLCGTTWFTSTYVFMEQDAESTTYMQPIFNGEVYSPVIHSPQRGRLYVVCVYWTEGTFKGGRTKNFIALFLLIVVMCAAYVIKHT</sequence>
<gene>
    <name evidence="2" type="ORF">PENTCL1PPCAC_14310</name>
</gene>
<feature type="transmembrane region" description="Helical" evidence="1">
    <location>
        <begin position="209"/>
        <end position="225"/>
    </location>
</feature>
<dbReference type="Proteomes" id="UP001432027">
    <property type="component" value="Unassembled WGS sequence"/>
</dbReference>
<dbReference type="EMBL" id="BTSX01000004">
    <property type="protein sequence ID" value="GMS92135.1"/>
    <property type="molecule type" value="Genomic_DNA"/>
</dbReference>
<evidence type="ECO:0000313" key="2">
    <source>
        <dbReference type="EMBL" id="GMS92135.1"/>
    </source>
</evidence>
<dbReference type="AlphaFoldDB" id="A0AAV5T979"/>
<dbReference type="PANTHER" id="PTHR45907:SF16">
    <property type="entry name" value="SERPENTINE RECEPTOR, CLASS J"/>
    <property type="match status" value="1"/>
</dbReference>
<dbReference type="PANTHER" id="PTHR45907">
    <property type="entry name" value="SERPENTINE RECEPTOR, CLASS J"/>
    <property type="match status" value="1"/>
</dbReference>
<reference evidence="2" key="1">
    <citation type="submission" date="2023-10" db="EMBL/GenBank/DDBJ databases">
        <title>Genome assembly of Pristionchus species.</title>
        <authorList>
            <person name="Yoshida K."/>
            <person name="Sommer R.J."/>
        </authorList>
    </citation>
    <scope>NUCLEOTIDE SEQUENCE</scope>
    <source>
        <strain evidence="2">RS0144</strain>
    </source>
</reference>
<dbReference type="InterPro" id="IPR019428">
    <property type="entry name" value="7TM_GPCR_serpentine_rcpt_Str"/>
</dbReference>
<comment type="caution">
    <text evidence="2">The sequence shown here is derived from an EMBL/GenBank/DDBJ whole genome shotgun (WGS) entry which is preliminary data.</text>
</comment>
<feature type="transmembrane region" description="Helical" evidence="1">
    <location>
        <begin position="94"/>
        <end position="118"/>
    </location>
</feature>
<keyword evidence="1" id="KW-1133">Transmembrane helix</keyword>
<dbReference type="Pfam" id="PF10326">
    <property type="entry name" value="7TM_GPCR_Str"/>
    <property type="match status" value="1"/>
</dbReference>
<protein>
    <recommendedName>
        <fullName evidence="4">G protein-coupled receptor</fullName>
    </recommendedName>
</protein>
<feature type="transmembrane region" description="Helical" evidence="1">
    <location>
        <begin position="138"/>
        <end position="158"/>
    </location>
</feature>
<name>A0AAV5T979_9BILA</name>
<accession>A0AAV5T979</accession>
<dbReference type="SUPFAM" id="SSF81321">
    <property type="entry name" value="Family A G protein-coupled receptor-like"/>
    <property type="match status" value="1"/>
</dbReference>
<evidence type="ECO:0000313" key="3">
    <source>
        <dbReference type="Proteomes" id="UP001432027"/>
    </source>
</evidence>
<feature type="transmembrane region" description="Helical" evidence="1">
    <location>
        <begin position="54"/>
        <end position="74"/>
    </location>
</feature>
<keyword evidence="3" id="KW-1185">Reference proteome</keyword>